<keyword evidence="2" id="KW-1185">Reference proteome</keyword>
<dbReference type="EMBL" id="ML769447">
    <property type="protein sequence ID" value="KAE9401330.1"/>
    <property type="molecule type" value="Genomic_DNA"/>
</dbReference>
<gene>
    <name evidence="1" type="ORF">BT96DRAFT_818024</name>
</gene>
<proteinExistence type="predicted"/>
<dbReference type="AlphaFoldDB" id="A0A6A4HUD1"/>
<evidence type="ECO:0000313" key="1">
    <source>
        <dbReference type="EMBL" id="KAE9401330.1"/>
    </source>
</evidence>
<feature type="non-terminal residue" evidence="1">
    <location>
        <position position="1"/>
    </location>
</feature>
<sequence>KLRMLNSDLASQLKLAKHRLKGKSKGKADEHDPLLNKDLILKLAKQYTIMVYPWASEDLFLTTPSEDSPEPESSDRFKTLQTFNEGLVKEVHRYLKDPELCKKAAGYAPFKKAFISQAKQGRSASVHTIRKCLPIIFDSIDAPSGIWLTNNGTSRGRSPVLKGLLQFPNTLATKEPLSPIFYPNCTKNATLLFMNDFQPKVNHLLTSSFPH</sequence>
<reference evidence="1" key="1">
    <citation type="journal article" date="2019" name="Environ. Microbiol.">
        <title>Fungal ecological strategies reflected in gene transcription - a case study of two litter decomposers.</title>
        <authorList>
            <person name="Barbi F."/>
            <person name="Kohler A."/>
            <person name="Barry K."/>
            <person name="Baskaran P."/>
            <person name="Daum C."/>
            <person name="Fauchery L."/>
            <person name="Ihrmark K."/>
            <person name="Kuo A."/>
            <person name="LaButti K."/>
            <person name="Lipzen A."/>
            <person name="Morin E."/>
            <person name="Grigoriev I.V."/>
            <person name="Henrissat B."/>
            <person name="Lindahl B."/>
            <person name="Martin F."/>
        </authorList>
    </citation>
    <scope>NUCLEOTIDE SEQUENCE</scope>
    <source>
        <strain evidence="1">JB14</strain>
    </source>
</reference>
<name>A0A6A4HUD1_9AGAR</name>
<dbReference type="OrthoDB" id="3231188at2759"/>
<protein>
    <submittedName>
        <fullName evidence="1">Uncharacterized protein</fullName>
    </submittedName>
</protein>
<dbReference type="Proteomes" id="UP000799118">
    <property type="component" value="Unassembled WGS sequence"/>
</dbReference>
<evidence type="ECO:0000313" key="2">
    <source>
        <dbReference type="Proteomes" id="UP000799118"/>
    </source>
</evidence>
<accession>A0A6A4HUD1</accession>
<organism evidence="1 2">
    <name type="scientific">Gymnopus androsaceus JB14</name>
    <dbReference type="NCBI Taxonomy" id="1447944"/>
    <lineage>
        <taxon>Eukaryota</taxon>
        <taxon>Fungi</taxon>
        <taxon>Dikarya</taxon>
        <taxon>Basidiomycota</taxon>
        <taxon>Agaricomycotina</taxon>
        <taxon>Agaricomycetes</taxon>
        <taxon>Agaricomycetidae</taxon>
        <taxon>Agaricales</taxon>
        <taxon>Marasmiineae</taxon>
        <taxon>Omphalotaceae</taxon>
        <taxon>Gymnopus</taxon>
    </lineage>
</organism>